<dbReference type="GO" id="GO:1990351">
    <property type="term" value="C:transporter complex"/>
    <property type="evidence" value="ECO:0007669"/>
    <property type="project" value="TreeGrafter"/>
</dbReference>
<name>A0A1J5Q1H3_9ZZZZ</name>
<dbReference type="AlphaFoldDB" id="A0A1J5Q1H3"/>
<evidence type="ECO:0000256" key="3">
    <source>
        <dbReference type="ARBA" id="ARBA00023237"/>
    </source>
</evidence>
<keyword evidence="4" id="KW-0812">Transmembrane</keyword>
<dbReference type="GO" id="GO:0015920">
    <property type="term" value="P:lipopolysaccharide transport"/>
    <property type="evidence" value="ECO:0007669"/>
    <property type="project" value="TreeGrafter"/>
</dbReference>
<dbReference type="InterPro" id="IPR007485">
    <property type="entry name" value="LPS_assembly_LptE"/>
</dbReference>
<feature type="transmembrane region" description="Helical" evidence="4">
    <location>
        <begin position="20"/>
        <end position="39"/>
    </location>
</feature>
<dbReference type="Gene3D" id="3.30.160.150">
    <property type="entry name" value="Lipoprotein like domain"/>
    <property type="match status" value="1"/>
</dbReference>
<evidence type="ECO:0000313" key="5">
    <source>
        <dbReference type="EMBL" id="OIQ77518.1"/>
    </source>
</evidence>
<protein>
    <submittedName>
        <fullName evidence="5">LPS-assembly lipoprotein LptE</fullName>
    </submittedName>
</protein>
<sequence length="181" mass="19717">MMAASFTHSAGTPGWSRCRVGLMLVMALALLVGGCGFKLRGSQDFAFTRIAITPNPGGDVAQELRRSLGGAVQVLGADVPLKQAQVVLQVLDEQREKVVVGVNASGQVVELELRLRVQFRLTTPQGKELMAQDSILQQRDISYNESAALAKETEEAALYRDMQTDIVQQLLRRLAALKPIQ</sequence>
<gene>
    <name evidence="5" type="primary">lptE_10</name>
    <name evidence="5" type="ORF">GALL_407900</name>
</gene>
<evidence type="ECO:0000256" key="2">
    <source>
        <dbReference type="ARBA" id="ARBA00023136"/>
    </source>
</evidence>
<accession>A0A1J5Q1H3</accession>
<keyword evidence="5" id="KW-0449">Lipoprotein</keyword>
<organism evidence="5">
    <name type="scientific">mine drainage metagenome</name>
    <dbReference type="NCBI Taxonomy" id="410659"/>
    <lineage>
        <taxon>unclassified sequences</taxon>
        <taxon>metagenomes</taxon>
        <taxon>ecological metagenomes</taxon>
    </lineage>
</organism>
<dbReference type="Pfam" id="PF04390">
    <property type="entry name" value="LptE"/>
    <property type="match status" value="1"/>
</dbReference>
<comment type="caution">
    <text evidence="5">The sequence shown here is derived from an EMBL/GenBank/DDBJ whole genome shotgun (WGS) entry which is preliminary data.</text>
</comment>
<keyword evidence="3" id="KW-0998">Cell outer membrane</keyword>
<dbReference type="GO" id="GO:0043165">
    <property type="term" value="P:Gram-negative-bacterium-type cell outer membrane assembly"/>
    <property type="evidence" value="ECO:0007669"/>
    <property type="project" value="InterPro"/>
</dbReference>
<reference evidence="5" key="1">
    <citation type="submission" date="2016-10" db="EMBL/GenBank/DDBJ databases">
        <title>Sequence of Gallionella enrichment culture.</title>
        <authorList>
            <person name="Poehlein A."/>
            <person name="Muehling M."/>
            <person name="Daniel R."/>
        </authorList>
    </citation>
    <scope>NUCLEOTIDE SEQUENCE</scope>
</reference>
<dbReference type="GO" id="GO:0019867">
    <property type="term" value="C:outer membrane"/>
    <property type="evidence" value="ECO:0007669"/>
    <property type="project" value="InterPro"/>
</dbReference>
<keyword evidence="2 4" id="KW-0472">Membrane</keyword>
<keyword evidence="1" id="KW-0732">Signal</keyword>
<dbReference type="PANTHER" id="PTHR38098:SF1">
    <property type="entry name" value="LPS-ASSEMBLY LIPOPROTEIN LPTE"/>
    <property type="match status" value="1"/>
</dbReference>
<dbReference type="EMBL" id="MLJW01001596">
    <property type="protein sequence ID" value="OIQ77518.1"/>
    <property type="molecule type" value="Genomic_DNA"/>
</dbReference>
<evidence type="ECO:0000256" key="4">
    <source>
        <dbReference type="SAM" id="Phobius"/>
    </source>
</evidence>
<dbReference type="HAMAP" id="MF_01186">
    <property type="entry name" value="LPS_assembly_LptE"/>
    <property type="match status" value="1"/>
</dbReference>
<keyword evidence="4" id="KW-1133">Transmembrane helix</keyword>
<evidence type="ECO:0000256" key="1">
    <source>
        <dbReference type="ARBA" id="ARBA00022729"/>
    </source>
</evidence>
<dbReference type="GO" id="GO:0001530">
    <property type="term" value="F:lipopolysaccharide binding"/>
    <property type="evidence" value="ECO:0007669"/>
    <property type="project" value="TreeGrafter"/>
</dbReference>
<proteinExistence type="inferred from homology"/>
<dbReference type="PANTHER" id="PTHR38098">
    <property type="entry name" value="LPS-ASSEMBLY LIPOPROTEIN LPTE"/>
    <property type="match status" value="1"/>
</dbReference>